<keyword evidence="1" id="KW-0732">Signal</keyword>
<proteinExistence type="predicted"/>
<evidence type="ECO:0000313" key="3">
    <source>
        <dbReference type="WBParaSite" id="GPLIN_001517400"/>
    </source>
</evidence>
<dbReference type="WBParaSite" id="GPLIN_001517400">
    <property type="protein sequence ID" value="GPLIN_001517400"/>
    <property type="gene ID" value="GPLIN_001517400"/>
</dbReference>
<reference evidence="2" key="1">
    <citation type="submission" date="2013-12" db="EMBL/GenBank/DDBJ databases">
        <authorList>
            <person name="Aslett M."/>
        </authorList>
    </citation>
    <scope>NUCLEOTIDE SEQUENCE [LARGE SCALE GENOMIC DNA]</scope>
    <source>
        <strain evidence="2">Lindley</strain>
    </source>
</reference>
<keyword evidence="2" id="KW-1185">Reference proteome</keyword>
<feature type="chain" id="PRO_5008147851" evidence="1">
    <location>
        <begin position="29"/>
        <end position="93"/>
    </location>
</feature>
<evidence type="ECO:0000313" key="2">
    <source>
        <dbReference type="Proteomes" id="UP000050741"/>
    </source>
</evidence>
<organism evidence="2 3">
    <name type="scientific">Globodera pallida</name>
    <name type="common">Potato cyst nematode worm</name>
    <name type="synonym">Heterodera pallida</name>
    <dbReference type="NCBI Taxonomy" id="36090"/>
    <lineage>
        <taxon>Eukaryota</taxon>
        <taxon>Metazoa</taxon>
        <taxon>Ecdysozoa</taxon>
        <taxon>Nematoda</taxon>
        <taxon>Chromadorea</taxon>
        <taxon>Rhabditida</taxon>
        <taxon>Tylenchina</taxon>
        <taxon>Tylenchomorpha</taxon>
        <taxon>Tylenchoidea</taxon>
        <taxon>Heteroderidae</taxon>
        <taxon>Heteroderinae</taxon>
        <taxon>Globodera</taxon>
    </lineage>
</organism>
<feature type="signal peptide" evidence="1">
    <location>
        <begin position="1"/>
        <end position="28"/>
    </location>
</feature>
<evidence type="ECO:0000256" key="1">
    <source>
        <dbReference type="SAM" id="SignalP"/>
    </source>
</evidence>
<accession>A0A183CQL6</accession>
<dbReference type="Proteomes" id="UP000050741">
    <property type="component" value="Unassembled WGS sequence"/>
</dbReference>
<sequence length="93" mass="10430">MTKSLLFPCWCDIIFCLALMAEDKNVLALSNDGVEPRIARYFEEGKLVRVKRACGEDRCSVTYVVLVLEAFAVRPRAEVCKRACRAASGSERN</sequence>
<reference evidence="2" key="2">
    <citation type="submission" date="2014-05" db="EMBL/GenBank/DDBJ databases">
        <title>The genome and life-stage specific transcriptomes of Globodera pallida elucidate key aspects of plant parasitism by a cyst nematode.</title>
        <authorList>
            <person name="Cotton J.A."/>
            <person name="Lilley C.J."/>
            <person name="Jones L.M."/>
            <person name="Kikuchi T."/>
            <person name="Reid A.J."/>
            <person name="Thorpe P."/>
            <person name="Tsai I.J."/>
            <person name="Beasley H."/>
            <person name="Blok V."/>
            <person name="Cock P.J.A."/>
            <person name="Van den Akker S.E."/>
            <person name="Holroyd N."/>
            <person name="Hunt M."/>
            <person name="Mantelin S."/>
            <person name="Naghra H."/>
            <person name="Pain A."/>
            <person name="Palomares-Rius J.E."/>
            <person name="Zarowiecki M."/>
            <person name="Berriman M."/>
            <person name="Jones J.T."/>
            <person name="Urwin P.E."/>
        </authorList>
    </citation>
    <scope>NUCLEOTIDE SEQUENCE [LARGE SCALE GENOMIC DNA]</scope>
    <source>
        <strain evidence="2">Lindley</strain>
    </source>
</reference>
<protein>
    <submittedName>
        <fullName evidence="3">Secreted protein</fullName>
    </submittedName>
</protein>
<reference evidence="3" key="3">
    <citation type="submission" date="2016-06" db="UniProtKB">
        <authorList>
            <consortium name="WormBaseParasite"/>
        </authorList>
    </citation>
    <scope>IDENTIFICATION</scope>
</reference>
<name>A0A183CQL6_GLOPA</name>
<dbReference type="AlphaFoldDB" id="A0A183CQL6"/>